<evidence type="ECO:0000259" key="4">
    <source>
        <dbReference type="Pfam" id="PF02576"/>
    </source>
</evidence>
<comment type="subcellular location">
    <subcellularLocation>
        <location evidence="3">Cytoplasm</location>
    </subcellularLocation>
</comment>
<protein>
    <recommendedName>
        <fullName evidence="3">Ribosome maturation factor RimP</fullName>
    </recommendedName>
</protein>
<proteinExistence type="inferred from homology"/>
<evidence type="ECO:0000259" key="5">
    <source>
        <dbReference type="Pfam" id="PF17384"/>
    </source>
</evidence>
<evidence type="ECO:0000256" key="3">
    <source>
        <dbReference type="HAMAP-Rule" id="MF_01077"/>
    </source>
</evidence>
<dbReference type="CDD" id="cd01734">
    <property type="entry name" value="YlxS_C"/>
    <property type="match status" value="1"/>
</dbReference>
<comment type="function">
    <text evidence="3">Required for maturation of 30S ribosomal subunits.</text>
</comment>
<dbReference type="PANTHER" id="PTHR33867:SF1">
    <property type="entry name" value="RIBOSOME MATURATION FACTOR RIMP"/>
    <property type="match status" value="1"/>
</dbReference>
<dbReference type="OrthoDB" id="9805006at2"/>
<dbReference type="Pfam" id="PF17384">
    <property type="entry name" value="DUF150_C"/>
    <property type="match status" value="1"/>
</dbReference>
<accession>A0A1Q2SNE1</accession>
<dbReference type="GO" id="GO:0005829">
    <property type="term" value="C:cytosol"/>
    <property type="evidence" value="ECO:0007669"/>
    <property type="project" value="TreeGrafter"/>
</dbReference>
<dbReference type="RefSeq" id="WP_096527173.1">
    <property type="nucleotide sequence ID" value="NZ_AP014836.1"/>
</dbReference>
<dbReference type="InterPro" id="IPR035956">
    <property type="entry name" value="RimP_N_sf"/>
</dbReference>
<dbReference type="SUPFAM" id="SSF75420">
    <property type="entry name" value="YhbC-like, N-terminal domain"/>
    <property type="match status" value="1"/>
</dbReference>
<feature type="domain" description="Ribosome maturation factor RimP C-terminal" evidence="5">
    <location>
        <begin position="86"/>
        <end position="151"/>
    </location>
</feature>
<dbReference type="InterPro" id="IPR036847">
    <property type="entry name" value="RimP_C_sf"/>
</dbReference>
<dbReference type="Gene3D" id="2.30.30.180">
    <property type="entry name" value="Ribosome maturation factor RimP, C-terminal domain"/>
    <property type="match status" value="1"/>
</dbReference>
<dbReference type="SUPFAM" id="SSF74942">
    <property type="entry name" value="YhbC-like, C-terminal domain"/>
    <property type="match status" value="1"/>
</dbReference>
<name>A0A1Q2SNE1_9GAMM</name>
<dbReference type="Pfam" id="PF02576">
    <property type="entry name" value="RimP_N"/>
    <property type="match status" value="1"/>
</dbReference>
<dbReference type="KEGG" id="ntt:TAO_1286"/>
<keyword evidence="7" id="KW-1185">Reference proteome</keyword>
<dbReference type="EMBL" id="AP014836">
    <property type="protein sequence ID" value="BAW80656.1"/>
    <property type="molecule type" value="Genomic_DNA"/>
</dbReference>
<keyword evidence="1 3" id="KW-0963">Cytoplasm</keyword>
<dbReference type="InterPro" id="IPR028989">
    <property type="entry name" value="RimP_N"/>
</dbReference>
<dbReference type="PANTHER" id="PTHR33867">
    <property type="entry name" value="RIBOSOME MATURATION FACTOR RIMP"/>
    <property type="match status" value="1"/>
</dbReference>
<keyword evidence="2 3" id="KW-0690">Ribosome biogenesis</keyword>
<evidence type="ECO:0000256" key="1">
    <source>
        <dbReference type="ARBA" id="ARBA00022490"/>
    </source>
</evidence>
<dbReference type="InterPro" id="IPR028998">
    <property type="entry name" value="RimP_C"/>
</dbReference>
<dbReference type="Proteomes" id="UP000243679">
    <property type="component" value="Chromosome"/>
</dbReference>
<evidence type="ECO:0000256" key="2">
    <source>
        <dbReference type="ARBA" id="ARBA00022517"/>
    </source>
</evidence>
<reference evidence="6 7" key="1">
    <citation type="journal article" date="2017" name="ISME J.">
        <title>An acid-tolerant ammonia-oxidizing ?-proteobacterium from soil.</title>
        <authorList>
            <person name="Hayatsu M."/>
            <person name="Tago K."/>
            <person name="Uchiyama I."/>
            <person name="Toyoda A."/>
            <person name="Wang Y."/>
            <person name="Shimomura Y."/>
            <person name="Okubo T."/>
            <person name="Kurisu F."/>
            <person name="Hirono Y."/>
            <person name="Nonaka K."/>
            <person name="Akiyama H."/>
            <person name="Itoh T."/>
            <person name="Takami H."/>
        </authorList>
    </citation>
    <scope>NUCLEOTIDE SEQUENCE [LARGE SCALE GENOMIC DNA]</scope>
    <source>
        <strain evidence="6 7">TAO100</strain>
    </source>
</reference>
<organism evidence="6 7">
    <name type="scientific">Candidatus Nitrosoglobus terrae</name>
    <dbReference type="NCBI Taxonomy" id="1630141"/>
    <lineage>
        <taxon>Bacteria</taxon>
        <taxon>Pseudomonadati</taxon>
        <taxon>Pseudomonadota</taxon>
        <taxon>Gammaproteobacteria</taxon>
        <taxon>Chromatiales</taxon>
        <taxon>Chromatiaceae</taxon>
        <taxon>Candidatus Nitrosoglobus</taxon>
    </lineage>
</organism>
<gene>
    <name evidence="3" type="primary">rimP</name>
    <name evidence="6" type="ORF">TAO_1286</name>
</gene>
<evidence type="ECO:0000313" key="6">
    <source>
        <dbReference type="EMBL" id="BAW80656.1"/>
    </source>
</evidence>
<evidence type="ECO:0000313" key="7">
    <source>
        <dbReference type="Proteomes" id="UP000243679"/>
    </source>
</evidence>
<dbReference type="NCBIfam" id="NF000927">
    <property type="entry name" value="PRK00092.1-1"/>
    <property type="match status" value="1"/>
</dbReference>
<feature type="domain" description="Ribosome maturation factor RimP N-terminal" evidence="4">
    <location>
        <begin position="10"/>
        <end position="83"/>
    </location>
</feature>
<dbReference type="FunFam" id="3.30.300.70:FF:000001">
    <property type="entry name" value="Ribosome maturation factor RimP"/>
    <property type="match status" value="1"/>
</dbReference>
<dbReference type="Gene3D" id="3.30.300.70">
    <property type="entry name" value="RimP-like superfamily, N-terminal"/>
    <property type="match status" value="1"/>
</dbReference>
<dbReference type="HAMAP" id="MF_01077">
    <property type="entry name" value="RimP"/>
    <property type="match status" value="1"/>
</dbReference>
<dbReference type="GO" id="GO:0000028">
    <property type="term" value="P:ribosomal small subunit assembly"/>
    <property type="evidence" value="ECO:0007669"/>
    <property type="project" value="TreeGrafter"/>
</dbReference>
<sequence length="151" mass="17162">MWGDEKTRKLVEPVVTALGYELLGVENLLIRGKKVLLRIYIDAPSGITLEDCERTSHQVSALLNVEELIASAYILEVSSPGLDRPLFNREHFRRFTGKDVSIVLKTPLNGRCKFKGLLKEIHGDYVVILMENEEIELSLENIKKARLVPEF</sequence>
<comment type="similarity">
    <text evidence="3">Belongs to the RimP family.</text>
</comment>
<dbReference type="AlphaFoldDB" id="A0A1Q2SNE1"/>
<dbReference type="GO" id="GO:0006412">
    <property type="term" value="P:translation"/>
    <property type="evidence" value="ECO:0007669"/>
    <property type="project" value="TreeGrafter"/>
</dbReference>
<dbReference type="InterPro" id="IPR003728">
    <property type="entry name" value="Ribosome_maturation_RimP"/>
</dbReference>